<proteinExistence type="predicted"/>
<keyword evidence="6 7" id="KW-0472">Membrane</keyword>
<dbReference type="EMBL" id="JAUKTR010000001">
    <property type="protein sequence ID" value="MDO1558003.1"/>
    <property type="molecule type" value="Genomic_DNA"/>
</dbReference>
<feature type="transmembrane region" description="Helical" evidence="7">
    <location>
        <begin position="83"/>
        <end position="106"/>
    </location>
</feature>
<feature type="transmembrane region" description="Helical" evidence="7">
    <location>
        <begin position="47"/>
        <end position="71"/>
    </location>
</feature>
<dbReference type="PANTHER" id="PTHR42865:SF7">
    <property type="entry name" value="PROTON_GLUTAMATE-ASPARTATE SYMPORTER"/>
    <property type="match status" value="1"/>
</dbReference>
<evidence type="ECO:0000256" key="3">
    <source>
        <dbReference type="ARBA" id="ARBA00022475"/>
    </source>
</evidence>
<evidence type="ECO:0000256" key="2">
    <source>
        <dbReference type="ARBA" id="ARBA00022448"/>
    </source>
</evidence>
<dbReference type="SUPFAM" id="SSF118215">
    <property type="entry name" value="Proton glutamate symport protein"/>
    <property type="match status" value="1"/>
</dbReference>
<dbReference type="Pfam" id="PF00375">
    <property type="entry name" value="SDF"/>
    <property type="match status" value="1"/>
</dbReference>
<evidence type="ECO:0000256" key="4">
    <source>
        <dbReference type="ARBA" id="ARBA00022692"/>
    </source>
</evidence>
<dbReference type="PRINTS" id="PR00173">
    <property type="entry name" value="EDTRNSPORT"/>
</dbReference>
<protein>
    <submittedName>
        <fullName evidence="8">Dicarboxylate/amino acid:cation symporter</fullName>
    </submittedName>
</protein>
<evidence type="ECO:0000256" key="1">
    <source>
        <dbReference type="ARBA" id="ARBA00004651"/>
    </source>
</evidence>
<keyword evidence="3" id="KW-1003">Cell membrane</keyword>
<gene>
    <name evidence="8" type="ORF">Q0812_01000</name>
</gene>
<keyword evidence="9" id="KW-1185">Reference proteome</keyword>
<feature type="transmembrane region" description="Helical" evidence="7">
    <location>
        <begin position="360"/>
        <end position="384"/>
    </location>
</feature>
<evidence type="ECO:0000313" key="9">
    <source>
        <dbReference type="Proteomes" id="UP001169063"/>
    </source>
</evidence>
<keyword evidence="2" id="KW-0813">Transport</keyword>
<sequence>MTRLFRSLSVRVLTALILGLVIGAWLKGLNTAPDWLTASVRAVGSLWLSGLQMTVVPLVLALLITGIASMADAAASGRLTRRAVILFLTLLSATVVATFIVIPLALRLWPVDAGAAAALVAGAAGDAPQVNAPDFATWLTSLAPGNPVKAAAETAMLPLVVFGVFFGFAVTRLREDQRRLLVGFFEAIAEAMIVVVRWVLWAAPVGVFALAMTLGLSGGFESSGAIGHYVVLACGAGILVALTAYPLAAAFGGVPLPRFARAIAPAQAVAFSTQSSLGTLPVMVERAVDELGVPERVAGLTLPLAVAVFRMTSPAVNLTVALFIAHVMGIEVGLPQMIAAGLVALAVSISSVGLPGQVSFYISMAPICVAMGVPIDLLPLLLAVEVAPDIFRTVGNVSADLAATTILNRGEQKAALASGADPAI</sequence>
<dbReference type="InterPro" id="IPR036458">
    <property type="entry name" value="Na:dicarbo_symporter_sf"/>
</dbReference>
<keyword evidence="5 7" id="KW-1133">Transmembrane helix</keyword>
<feature type="transmembrane region" description="Helical" evidence="7">
    <location>
        <begin position="155"/>
        <end position="173"/>
    </location>
</feature>
<accession>A0ABT8SJL6</accession>
<feature type="transmembrane region" description="Helical" evidence="7">
    <location>
        <begin position="226"/>
        <end position="251"/>
    </location>
</feature>
<feature type="transmembrane region" description="Helical" evidence="7">
    <location>
        <begin position="337"/>
        <end position="354"/>
    </location>
</feature>
<feature type="transmembrane region" description="Helical" evidence="7">
    <location>
        <begin position="194"/>
        <end position="214"/>
    </location>
</feature>
<reference evidence="8" key="1">
    <citation type="submission" date="2023-07" db="EMBL/GenBank/DDBJ databases">
        <title>Brevundimonas soil sp. nov., isolated from the soil of chemical plant.</title>
        <authorList>
            <person name="Wu N."/>
        </authorList>
    </citation>
    <scope>NUCLEOTIDE SEQUENCE</scope>
    <source>
        <strain evidence="8">XZ-24</strain>
    </source>
</reference>
<comment type="subcellular location">
    <subcellularLocation>
        <location evidence="1">Cell membrane</location>
        <topology evidence="1">Multi-pass membrane protein</topology>
    </subcellularLocation>
</comment>
<name>A0ABT8SJL6_9CAUL</name>
<organism evidence="8 9">
    <name type="scientific">Peiella sedimenti</name>
    <dbReference type="NCBI Taxonomy" id="3061083"/>
    <lineage>
        <taxon>Bacteria</taxon>
        <taxon>Pseudomonadati</taxon>
        <taxon>Pseudomonadota</taxon>
        <taxon>Alphaproteobacteria</taxon>
        <taxon>Caulobacterales</taxon>
        <taxon>Caulobacteraceae</taxon>
        <taxon>Peiella</taxon>
    </lineage>
</organism>
<evidence type="ECO:0000256" key="7">
    <source>
        <dbReference type="SAM" id="Phobius"/>
    </source>
</evidence>
<evidence type="ECO:0000313" key="8">
    <source>
        <dbReference type="EMBL" id="MDO1558003.1"/>
    </source>
</evidence>
<keyword evidence="4 7" id="KW-0812">Transmembrane</keyword>
<dbReference type="Proteomes" id="UP001169063">
    <property type="component" value="Unassembled WGS sequence"/>
</dbReference>
<dbReference type="RefSeq" id="WP_302108428.1">
    <property type="nucleotide sequence ID" value="NZ_JAUKTR010000001.1"/>
</dbReference>
<dbReference type="InterPro" id="IPR001991">
    <property type="entry name" value="Na-dicarboxylate_symporter"/>
</dbReference>
<dbReference type="PANTHER" id="PTHR42865">
    <property type="entry name" value="PROTON/GLUTAMATE-ASPARTATE SYMPORTER"/>
    <property type="match status" value="1"/>
</dbReference>
<dbReference type="Gene3D" id="1.10.3860.10">
    <property type="entry name" value="Sodium:dicarboxylate symporter"/>
    <property type="match status" value="1"/>
</dbReference>
<evidence type="ECO:0000256" key="5">
    <source>
        <dbReference type="ARBA" id="ARBA00022989"/>
    </source>
</evidence>
<feature type="transmembrane region" description="Helical" evidence="7">
    <location>
        <begin position="304"/>
        <end position="325"/>
    </location>
</feature>
<comment type="caution">
    <text evidence="8">The sequence shown here is derived from an EMBL/GenBank/DDBJ whole genome shotgun (WGS) entry which is preliminary data.</text>
</comment>
<evidence type="ECO:0000256" key="6">
    <source>
        <dbReference type="ARBA" id="ARBA00023136"/>
    </source>
</evidence>